<dbReference type="EMBL" id="RQGF01000015">
    <property type="protein sequence ID" value="TGL62917.1"/>
    <property type="molecule type" value="Genomic_DNA"/>
</dbReference>
<keyword evidence="1" id="KW-0808">Transferase</keyword>
<sequence length="206" mass="23136">MDPNQIKGTEGYEKCVEEFVTATLSINFFDLHKDFLSFFPKSKSIVLDLGAGIGRDASHLFKMGYTVIAVEPLKEFRSKGSSLYSLDKIIWIDDSLPELSELKEYDNRFDFILASGVWHHLNGKEQSISIGRISELLKPNGIFALSLRNGPAGVGTQVFSTDSNRTVELASKFGLLNLLLLENQPSLMKNKKEVTWSRLVFQKSKV</sequence>
<gene>
    <name evidence="1" type="ORF">EHQ64_08400</name>
</gene>
<proteinExistence type="predicted"/>
<protein>
    <submittedName>
        <fullName evidence="1">Class I SAM-dependent methyltransferase</fullName>
    </submittedName>
</protein>
<accession>A0A4R9K8H1</accession>
<evidence type="ECO:0000313" key="2">
    <source>
        <dbReference type="Proteomes" id="UP000297762"/>
    </source>
</evidence>
<evidence type="ECO:0000313" key="1">
    <source>
        <dbReference type="EMBL" id="TGL62917.1"/>
    </source>
</evidence>
<reference evidence="1" key="1">
    <citation type="journal article" date="2019" name="PLoS Negl. Trop. Dis.">
        <title>Revisiting the worldwide diversity of Leptospira species in the environment.</title>
        <authorList>
            <person name="Vincent A.T."/>
            <person name="Schiettekatte O."/>
            <person name="Bourhy P."/>
            <person name="Veyrier F.J."/>
            <person name="Picardeau M."/>
        </authorList>
    </citation>
    <scope>NUCLEOTIDE SEQUENCE [LARGE SCALE GENOMIC DNA]</scope>
    <source>
        <strain evidence="1">201702455</strain>
    </source>
</reference>
<name>A0A4R9K8H1_9LEPT</name>
<keyword evidence="2" id="KW-1185">Reference proteome</keyword>
<dbReference type="SUPFAM" id="SSF53335">
    <property type="entry name" value="S-adenosyl-L-methionine-dependent methyltransferases"/>
    <property type="match status" value="1"/>
</dbReference>
<dbReference type="AlphaFoldDB" id="A0A4R9K8H1"/>
<comment type="caution">
    <text evidence="1">The sequence shown here is derived from an EMBL/GenBank/DDBJ whole genome shotgun (WGS) entry which is preliminary data.</text>
</comment>
<keyword evidence="1" id="KW-0489">Methyltransferase</keyword>
<dbReference type="InterPro" id="IPR029063">
    <property type="entry name" value="SAM-dependent_MTases_sf"/>
</dbReference>
<dbReference type="GO" id="GO:0008168">
    <property type="term" value="F:methyltransferase activity"/>
    <property type="evidence" value="ECO:0007669"/>
    <property type="project" value="UniProtKB-KW"/>
</dbReference>
<dbReference type="Proteomes" id="UP000297762">
    <property type="component" value="Unassembled WGS sequence"/>
</dbReference>
<dbReference type="Gene3D" id="3.40.50.150">
    <property type="entry name" value="Vaccinia Virus protein VP39"/>
    <property type="match status" value="1"/>
</dbReference>
<organism evidence="1 2">
    <name type="scientific">Leptospira sarikeiensis</name>
    <dbReference type="NCBI Taxonomy" id="2484943"/>
    <lineage>
        <taxon>Bacteria</taxon>
        <taxon>Pseudomonadati</taxon>
        <taxon>Spirochaetota</taxon>
        <taxon>Spirochaetia</taxon>
        <taxon>Leptospirales</taxon>
        <taxon>Leptospiraceae</taxon>
        <taxon>Leptospira</taxon>
    </lineage>
</organism>
<dbReference type="GO" id="GO:0032259">
    <property type="term" value="P:methylation"/>
    <property type="evidence" value="ECO:0007669"/>
    <property type="project" value="UniProtKB-KW"/>
</dbReference>
<dbReference type="Pfam" id="PF13489">
    <property type="entry name" value="Methyltransf_23"/>
    <property type="match status" value="1"/>
</dbReference>
<dbReference type="RefSeq" id="WP_135649041.1">
    <property type="nucleotide sequence ID" value="NZ_RQGF01000015.1"/>
</dbReference>
<dbReference type="OrthoDB" id="9804312at2"/>
<dbReference type="CDD" id="cd02440">
    <property type="entry name" value="AdoMet_MTases"/>
    <property type="match status" value="1"/>
</dbReference>